<dbReference type="Pfam" id="PF15219">
    <property type="entry name" value="TEX12"/>
    <property type="match status" value="1"/>
</dbReference>
<feature type="region of interest" description="Disordered" evidence="1">
    <location>
        <begin position="1"/>
        <end position="23"/>
    </location>
</feature>
<dbReference type="InParanoid" id="A0A672JDP0"/>
<sequence length="103" mass="11460">QMERSLANPEKSPPKKKKAACEPSGVESAHAFEDIAAGMTSRMSSLTFFCLPLCFSERAAADTCQMRELETLLKEARNLESFLKEKKSHLRQTLALISDKLQG</sequence>
<reference evidence="2" key="2">
    <citation type="submission" date="2025-08" db="UniProtKB">
        <authorList>
            <consortium name="Ensembl"/>
        </authorList>
    </citation>
    <scope>IDENTIFICATION</scope>
</reference>
<reference evidence="2" key="3">
    <citation type="submission" date="2025-09" db="UniProtKB">
        <authorList>
            <consortium name="Ensembl"/>
        </authorList>
    </citation>
    <scope>IDENTIFICATION</scope>
</reference>
<dbReference type="OMA" id="TSQEMDC"/>
<organism evidence="2 3">
    <name type="scientific">Salarias fasciatus</name>
    <name type="common">Jewelled blenny</name>
    <name type="synonym">Blennius fasciatus</name>
    <dbReference type="NCBI Taxonomy" id="181472"/>
    <lineage>
        <taxon>Eukaryota</taxon>
        <taxon>Metazoa</taxon>
        <taxon>Chordata</taxon>
        <taxon>Craniata</taxon>
        <taxon>Vertebrata</taxon>
        <taxon>Euteleostomi</taxon>
        <taxon>Actinopterygii</taxon>
        <taxon>Neopterygii</taxon>
        <taxon>Teleostei</taxon>
        <taxon>Neoteleostei</taxon>
        <taxon>Acanthomorphata</taxon>
        <taxon>Ovalentaria</taxon>
        <taxon>Blenniimorphae</taxon>
        <taxon>Blenniiformes</taxon>
        <taxon>Blennioidei</taxon>
        <taxon>Blenniidae</taxon>
        <taxon>Salariinae</taxon>
        <taxon>Salarias</taxon>
    </lineage>
</organism>
<evidence type="ECO:0000256" key="1">
    <source>
        <dbReference type="SAM" id="MobiDB-lite"/>
    </source>
</evidence>
<name>A0A672JDP0_SALFA</name>
<reference evidence="2" key="1">
    <citation type="submission" date="2019-06" db="EMBL/GenBank/DDBJ databases">
        <authorList>
            <consortium name="Wellcome Sanger Institute Data Sharing"/>
        </authorList>
    </citation>
    <scope>NUCLEOTIDE SEQUENCE [LARGE SCALE GENOMIC DNA]</scope>
</reference>
<dbReference type="Proteomes" id="UP000472267">
    <property type="component" value="Chromosome 14"/>
</dbReference>
<protein>
    <submittedName>
        <fullName evidence="2">Uncharacterized protein</fullName>
    </submittedName>
</protein>
<dbReference type="InterPro" id="IPR029193">
    <property type="entry name" value="TEX12"/>
</dbReference>
<dbReference type="PANTHER" id="PTHR37349:SF1">
    <property type="entry name" value="TESTIS-EXPRESSED PROTEIN 12"/>
    <property type="match status" value="1"/>
</dbReference>
<keyword evidence="3" id="KW-1185">Reference proteome</keyword>
<dbReference type="PANTHER" id="PTHR37349">
    <property type="entry name" value="TESTIS-EXPRESSED PROTEIN 12"/>
    <property type="match status" value="1"/>
</dbReference>
<evidence type="ECO:0000313" key="2">
    <source>
        <dbReference type="Ensembl" id="ENSSFAP00005052306.1"/>
    </source>
</evidence>
<dbReference type="AlphaFoldDB" id="A0A672JDP0"/>
<proteinExistence type="predicted"/>
<dbReference type="Ensembl" id="ENSSFAT00005053965.1">
    <property type="protein sequence ID" value="ENSSFAP00005052306.1"/>
    <property type="gene ID" value="ENSSFAG00005025062.1"/>
</dbReference>
<evidence type="ECO:0000313" key="3">
    <source>
        <dbReference type="Proteomes" id="UP000472267"/>
    </source>
</evidence>
<accession>A0A672JDP0</accession>